<keyword evidence="4" id="KW-0288">FMN</keyword>
<gene>
    <name evidence="8" type="ORF">IAA96_05530</name>
</gene>
<dbReference type="GO" id="GO:0005886">
    <property type="term" value="C:plasma membrane"/>
    <property type="evidence" value="ECO:0007669"/>
    <property type="project" value="InterPro"/>
</dbReference>
<evidence type="ECO:0000256" key="1">
    <source>
        <dbReference type="ARBA" id="ARBA00022448"/>
    </source>
</evidence>
<evidence type="ECO:0000256" key="3">
    <source>
        <dbReference type="ARBA" id="ARBA00022630"/>
    </source>
</evidence>
<keyword evidence="6" id="KW-0732">Signal</keyword>
<dbReference type="InterPro" id="IPR010209">
    <property type="entry name" value="Ion_transpt_RnfG/RsxG"/>
</dbReference>
<dbReference type="InterPro" id="IPR007329">
    <property type="entry name" value="FMN-bd"/>
</dbReference>
<dbReference type="SMART" id="SM00900">
    <property type="entry name" value="FMN_bind"/>
    <property type="match status" value="1"/>
</dbReference>
<keyword evidence="1" id="KW-0813">Transport</keyword>
<keyword evidence="2" id="KW-0597">Phosphoprotein</keyword>
<protein>
    <submittedName>
        <fullName evidence="8">FMN-binding protein</fullName>
    </submittedName>
</protein>
<dbReference type="PANTHER" id="PTHR36118">
    <property type="entry name" value="ION-TRANSLOCATING OXIDOREDUCTASE COMPLEX SUBUNIT G"/>
    <property type="match status" value="1"/>
</dbReference>
<evidence type="ECO:0000259" key="7">
    <source>
        <dbReference type="SMART" id="SM00900"/>
    </source>
</evidence>
<dbReference type="Pfam" id="PF04205">
    <property type="entry name" value="FMN_bind"/>
    <property type="match status" value="1"/>
</dbReference>
<dbReference type="PANTHER" id="PTHR36118:SF1">
    <property type="entry name" value="ION-TRANSLOCATING OXIDOREDUCTASE COMPLEX SUBUNIT G"/>
    <property type="match status" value="1"/>
</dbReference>
<name>A0A9D9EPW1_9SPIR</name>
<dbReference type="GO" id="GO:0009055">
    <property type="term" value="F:electron transfer activity"/>
    <property type="evidence" value="ECO:0007669"/>
    <property type="project" value="InterPro"/>
</dbReference>
<evidence type="ECO:0000256" key="4">
    <source>
        <dbReference type="ARBA" id="ARBA00022643"/>
    </source>
</evidence>
<dbReference type="EMBL" id="JADIMS010000101">
    <property type="protein sequence ID" value="MBO8450551.1"/>
    <property type="molecule type" value="Genomic_DNA"/>
</dbReference>
<organism evidence="8 9">
    <name type="scientific">Candidatus Avitreponema avistercoris</name>
    <dbReference type="NCBI Taxonomy" id="2840705"/>
    <lineage>
        <taxon>Bacteria</taxon>
        <taxon>Pseudomonadati</taxon>
        <taxon>Spirochaetota</taxon>
        <taxon>Spirochaetia</taxon>
        <taxon>Spirochaetales</taxon>
        <taxon>Candidatus Avitreponema</taxon>
    </lineage>
</organism>
<accession>A0A9D9EPW1</accession>
<feature type="chain" id="PRO_5039636968" evidence="6">
    <location>
        <begin position="18"/>
        <end position="185"/>
    </location>
</feature>
<dbReference type="GO" id="GO:0010181">
    <property type="term" value="F:FMN binding"/>
    <property type="evidence" value="ECO:0007669"/>
    <property type="project" value="InterPro"/>
</dbReference>
<comment type="caution">
    <text evidence="8">The sequence shown here is derived from an EMBL/GenBank/DDBJ whole genome shotgun (WGS) entry which is preliminary data.</text>
</comment>
<keyword evidence="3" id="KW-0285">Flavoprotein</keyword>
<reference evidence="8" key="2">
    <citation type="journal article" date="2021" name="PeerJ">
        <title>Extensive microbial diversity within the chicken gut microbiome revealed by metagenomics and culture.</title>
        <authorList>
            <person name="Gilroy R."/>
            <person name="Ravi A."/>
            <person name="Getino M."/>
            <person name="Pursley I."/>
            <person name="Horton D.L."/>
            <person name="Alikhan N.F."/>
            <person name="Baker D."/>
            <person name="Gharbi K."/>
            <person name="Hall N."/>
            <person name="Watson M."/>
            <person name="Adriaenssens E.M."/>
            <person name="Foster-Nyarko E."/>
            <person name="Jarju S."/>
            <person name="Secka A."/>
            <person name="Antonio M."/>
            <person name="Oren A."/>
            <person name="Chaudhuri R.R."/>
            <person name="La Ragione R."/>
            <person name="Hildebrand F."/>
            <person name="Pallen M.J."/>
        </authorList>
    </citation>
    <scope>NUCLEOTIDE SEQUENCE</scope>
    <source>
        <strain evidence="8">B3-4054</strain>
    </source>
</reference>
<keyword evidence="5" id="KW-0249">Electron transport</keyword>
<evidence type="ECO:0000313" key="8">
    <source>
        <dbReference type="EMBL" id="MBO8450551.1"/>
    </source>
</evidence>
<proteinExistence type="predicted"/>
<sequence length="185" mass="19085">MNGTLKLALVLSAYTCAACLGLAFVQNLTAPAIARVAEEEAFAAFRGFFPQADSFTDVAAEVPAPGGSVTFDRVFRAERNGETEGLLIQATGPTYKTSTLLSAFSPDGRMIRFQLSATTDTAGLGTKIGEPPFAGQFAGKTAADAFLVGEDIQAISGATISSRGAAEILRVSAEAAASYFDGGSR</sequence>
<evidence type="ECO:0000256" key="5">
    <source>
        <dbReference type="ARBA" id="ARBA00022982"/>
    </source>
</evidence>
<reference evidence="8" key="1">
    <citation type="submission" date="2020-10" db="EMBL/GenBank/DDBJ databases">
        <authorList>
            <person name="Gilroy R."/>
        </authorList>
    </citation>
    <scope>NUCLEOTIDE SEQUENCE</scope>
    <source>
        <strain evidence="8">B3-4054</strain>
    </source>
</reference>
<dbReference type="AlphaFoldDB" id="A0A9D9EPW1"/>
<dbReference type="GO" id="GO:0022900">
    <property type="term" value="P:electron transport chain"/>
    <property type="evidence" value="ECO:0007669"/>
    <property type="project" value="InterPro"/>
</dbReference>
<feature type="domain" description="FMN-binding" evidence="7">
    <location>
        <begin position="94"/>
        <end position="176"/>
    </location>
</feature>
<feature type="signal peptide" evidence="6">
    <location>
        <begin position="1"/>
        <end position="17"/>
    </location>
</feature>
<evidence type="ECO:0000256" key="2">
    <source>
        <dbReference type="ARBA" id="ARBA00022553"/>
    </source>
</evidence>
<evidence type="ECO:0000256" key="6">
    <source>
        <dbReference type="SAM" id="SignalP"/>
    </source>
</evidence>
<evidence type="ECO:0000313" key="9">
    <source>
        <dbReference type="Proteomes" id="UP000823616"/>
    </source>
</evidence>
<dbReference type="Proteomes" id="UP000823616">
    <property type="component" value="Unassembled WGS sequence"/>
</dbReference>